<keyword evidence="2" id="KW-0812">Transmembrane</keyword>
<evidence type="ECO:0000313" key="4">
    <source>
        <dbReference type="Proteomes" id="UP001054902"/>
    </source>
</evidence>
<protein>
    <recommendedName>
        <fullName evidence="5">Sulfotransferase domain-containing protein</fullName>
    </recommendedName>
</protein>
<sequence>MEGMVKDQLYYTSNEEKSAYSQKSSRSSRKGPRKNIKLAIPNRMLKAGGAQDTIKQRRMKRRRAKFNRQLLRLGAIVVPLGFLLVLTERMRQRALSSYIEDVESEVKKTPMVNVHMNQTDVLKHTLLEYPFNGIADVNTPIAKSQTGFFWQIPRTGGSSLKDILGQCLYLVQASRTSSEICSIVSQKDDLKICKTNIGAFVNCDPSDDHGIQRCRDMRVVQDKKADVIVSARFLHASSMFDPDHQARAFTVMRDPVERMISTFFYLQEATHEREYSKTLKNMTLVEYAKRDDTPSNWMVRYLTGHMTKATMSEDDLKLAKEILEKKFFVLLTNDMSVGIEPFLKHMRYKVSDEGRQCIYKELSEMVKRLDGNRPLDTDQEAVQILKEKNNLDIQLYEHAKKLFSNQYITVK</sequence>
<gene>
    <name evidence="3" type="ORF">CTEN210_16990</name>
</gene>
<dbReference type="EMBL" id="BLLK01000069">
    <property type="protein sequence ID" value="GFH60514.1"/>
    <property type="molecule type" value="Genomic_DNA"/>
</dbReference>
<keyword evidence="2" id="KW-1133">Transmembrane helix</keyword>
<feature type="compositionally biased region" description="Basic residues" evidence="1">
    <location>
        <begin position="26"/>
        <end position="35"/>
    </location>
</feature>
<reference evidence="3 4" key="1">
    <citation type="journal article" date="2021" name="Sci. Rep.">
        <title>The genome of the diatom Chaetoceros tenuissimus carries an ancient integrated fragment of an extant virus.</title>
        <authorList>
            <person name="Hongo Y."/>
            <person name="Kimura K."/>
            <person name="Takaki Y."/>
            <person name="Yoshida Y."/>
            <person name="Baba S."/>
            <person name="Kobayashi G."/>
            <person name="Nagasaki K."/>
            <person name="Hano T."/>
            <person name="Tomaru Y."/>
        </authorList>
    </citation>
    <scope>NUCLEOTIDE SEQUENCE [LARGE SCALE GENOMIC DNA]</scope>
    <source>
        <strain evidence="3 4">NIES-3715</strain>
    </source>
</reference>
<proteinExistence type="predicted"/>
<dbReference type="InterPro" id="IPR053259">
    <property type="entry name" value="Golvesin-related_Golgi"/>
</dbReference>
<feature type="region of interest" description="Disordered" evidence="1">
    <location>
        <begin position="1"/>
        <end position="35"/>
    </location>
</feature>
<dbReference type="InterPro" id="IPR027417">
    <property type="entry name" value="P-loop_NTPase"/>
</dbReference>
<evidence type="ECO:0008006" key="5">
    <source>
        <dbReference type="Google" id="ProtNLM"/>
    </source>
</evidence>
<dbReference type="PANTHER" id="PTHR32301">
    <property type="entry name" value="COUNTIN RECEPTOR CNR3-RELATED"/>
    <property type="match status" value="1"/>
</dbReference>
<name>A0AAD3HET4_9STRA</name>
<dbReference type="Gene3D" id="3.40.50.300">
    <property type="entry name" value="P-loop containing nucleotide triphosphate hydrolases"/>
    <property type="match status" value="1"/>
</dbReference>
<evidence type="ECO:0000256" key="1">
    <source>
        <dbReference type="SAM" id="MobiDB-lite"/>
    </source>
</evidence>
<keyword evidence="2" id="KW-0472">Membrane</keyword>
<dbReference type="PANTHER" id="PTHR32301:SF6">
    <property type="entry name" value="GOLVESIN-RELATED"/>
    <property type="match status" value="1"/>
</dbReference>
<dbReference type="Proteomes" id="UP001054902">
    <property type="component" value="Unassembled WGS sequence"/>
</dbReference>
<comment type="caution">
    <text evidence="3">The sequence shown here is derived from an EMBL/GenBank/DDBJ whole genome shotgun (WGS) entry which is preliminary data.</text>
</comment>
<dbReference type="AlphaFoldDB" id="A0AAD3HET4"/>
<feature type="transmembrane region" description="Helical" evidence="2">
    <location>
        <begin position="70"/>
        <end position="87"/>
    </location>
</feature>
<keyword evidence="4" id="KW-1185">Reference proteome</keyword>
<dbReference type="SUPFAM" id="SSF52540">
    <property type="entry name" value="P-loop containing nucleoside triphosphate hydrolases"/>
    <property type="match status" value="1"/>
</dbReference>
<evidence type="ECO:0000313" key="3">
    <source>
        <dbReference type="EMBL" id="GFH60514.1"/>
    </source>
</evidence>
<accession>A0AAD3HET4</accession>
<evidence type="ECO:0000256" key="2">
    <source>
        <dbReference type="SAM" id="Phobius"/>
    </source>
</evidence>
<organism evidence="3 4">
    <name type="scientific">Chaetoceros tenuissimus</name>
    <dbReference type="NCBI Taxonomy" id="426638"/>
    <lineage>
        <taxon>Eukaryota</taxon>
        <taxon>Sar</taxon>
        <taxon>Stramenopiles</taxon>
        <taxon>Ochrophyta</taxon>
        <taxon>Bacillariophyta</taxon>
        <taxon>Coscinodiscophyceae</taxon>
        <taxon>Chaetocerotophycidae</taxon>
        <taxon>Chaetocerotales</taxon>
        <taxon>Chaetocerotaceae</taxon>
        <taxon>Chaetoceros</taxon>
    </lineage>
</organism>